<sequence length="294" mass="30318">MAPGARRRGSSASRSDVFQAPPPFPAPPLPPPPEPAPRGPGGFTAQQDGGSGGERSWRGCGGRSWGIRADGPPAASARAGAPGHPGRCAPGSRPAASCSPGLPRADAGSHRLLRDRPHHRQGQLRCGQAGHAPRHQGQGTGAGGPGGCGLCSPGPSECGGARRDPRPPGLRGRGSEWGWHLGERWGPGRRAGSRGGGSEEVETPADPERETPSRGAKGPQSPGTPSRATGHGKGGPQGCVEGKWKGEWKDGVGTLRGPADCKPRRLRNQQLGNRKGMRAGAYEMWTRRMGGRQG</sequence>
<keyword evidence="4" id="KW-1185">Reference proteome</keyword>
<reference evidence="2" key="2">
    <citation type="submission" date="2020-08" db="EMBL/GenBank/DDBJ databases">
        <authorList>
            <person name="Shumante A."/>
            <person name="Zimin A.V."/>
            <person name="Puiu D."/>
            <person name="Salzberg S.L."/>
        </authorList>
    </citation>
    <scope>NUCLEOTIDE SEQUENCE</scope>
    <source>
        <strain evidence="2">WC2-LM</strain>
        <tissue evidence="2">Liver</tissue>
    </source>
</reference>
<proteinExistence type="predicted"/>
<dbReference type="AlphaFoldDB" id="A0A5E4A2K7"/>
<feature type="compositionally biased region" description="Gly residues" evidence="1">
    <location>
        <begin position="49"/>
        <end position="64"/>
    </location>
</feature>
<reference evidence="3 4" key="1">
    <citation type="submission" date="2019-04" db="EMBL/GenBank/DDBJ databases">
        <authorList>
            <person name="Alioto T."/>
            <person name="Alioto T."/>
        </authorList>
    </citation>
    <scope>NUCLEOTIDE SEQUENCE [LARGE SCALE GENOMIC DNA]</scope>
</reference>
<dbReference type="Proteomes" id="UP000662637">
    <property type="component" value="Unassembled WGS sequence"/>
</dbReference>
<evidence type="ECO:0000313" key="4">
    <source>
        <dbReference type="Proteomes" id="UP000335636"/>
    </source>
</evidence>
<protein>
    <submittedName>
        <fullName evidence="3">Uncharacterized protein</fullName>
    </submittedName>
</protein>
<feature type="compositionally biased region" description="Pro residues" evidence="1">
    <location>
        <begin position="20"/>
        <end position="38"/>
    </location>
</feature>
<feature type="compositionally biased region" description="Low complexity" evidence="1">
    <location>
        <begin position="65"/>
        <end position="91"/>
    </location>
</feature>
<gene>
    <name evidence="2" type="ORF">GHT09_000934</name>
    <name evidence="3" type="ORF">MONAX_5E045238</name>
</gene>
<dbReference type="Proteomes" id="UP000335636">
    <property type="component" value="Unassembled WGS sequence"/>
</dbReference>
<feature type="compositionally biased region" description="Gly residues" evidence="1">
    <location>
        <begin position="138"/>
        <end position="149"/>
    </location>
</feature>
<evidence type="ECO:0000313" key="2">
    <source>
        <dbReference type="EMBL" id="KAF7486720.1"/>
    </source>
</evidence>
<dbReference type="EMBL" id="CABDUW010000004">
    <property type="protein sequence ID" value="VTJ51513.1"/>
    <property type="molecule type" value="Genomic_DNA"/>
</dbReference>
<dbReference type="EMBL" id="WJEC01000034">
    <property type="protein sequence ID" value="KAF7486720.1"/>
    <property type="molecule type" value="Genomic_DNA"/>
</dbReference>
<feature type="region of interest" description="Disordered" evidence="1">
    <location>
        <begin position="1"/>
        <end position="279"/>
    </location>
</feature>
<evidence type="ECO:0000313" key="3">
    <source>
        <dbReference type="EMBL" id="VTJ51513.1"/>
    </source>
</evidence>
<feature type="compositionally biased region" description="Low complexity" evidence="1">
    <location>
        <begin position="150"/>
        <end position="159"/>
    </location>
</feature>
<accession>A0A5E4A2K7</accession>
<name>A0A5E4A2K7_MARMO</name>
<evidence type="ECO:0000256" key="1">
    <source>
        <dbReference type="SAM" id="MobiDB-lite"/>
    </source>
</evidence>
<organism evidence="3 4">
    <name type="scientific">Marmota monax</name>
    <name type="common">Woodchuck</name>
    <dbReference type="NCBI Taxonomy" id="9995"/>
    <lineage>
        <taxon>Eukaryota</taxon>
        <taxon>Metazoa</taxon>
        <taxon>Chordata</taxon>
        <taxon>Craniata</taxon>
        <taxon>Vertebrata</taxon>
        <taxon>Euteleostomi</taxon>
        <taxon>Mammalia</taxon>
        <taxon>Eutheria</taxon>
        <taxon>Euarchontoglires</taxon>
        <taxon>Glires</taxon>
        <taxon>Rodentia</taxon>
        <taxon>Sciuromorpha</taxon>
        <taxon>Sciuridae</taxon>
        <taxon>Xerinae</taxon>
        <taxon>Marmotini</taxon>
        <taxon>Marmota</taxon>
    </lineage>
</organism>